<dbReference type="Gene3D" id="3.90.1300.10">
    <property type="entry name" value="Amidase signature (AS) domain"/>
    <property type="match status" value="1"/>
</dbReference>
<dbReference type="eggNOG" id="COG0154">
    <property type="taxonomic scope" value="Bacteria"/>
</dbReference>
<evidence type="ECO:0000313" key="3">
    <source>
        <dbReference type="Proteomes" id="UP000005307"/>
    </source>
</evidence>
<organism evidence="2 3">
    <name type="scientific">Octadecabacter antarcticus 307</name>
    <dbReference type="NCBI Taxonomy" id="391626"/>
    <lineage>
        <taxon>Bacteria</taxon>
        <taxon>Pseudomonadati</taxon>
        <taxon>Pseudomonadota</taxon>
        <taxon>Alphaproteobacteria</taxon>
        <taxon>Rhodobacterales</taxon>
        <taxon>Roseobacteraceae</taxon>
        <taxon>Octadecabacter</taxon>
    </lineage>
</organism>
<dbReference type="SUPFAM" id="SSF75304">
    <property type="entry name" value="Amidase signature (AS) enzymes"/>
    <property type="match status" value="1"/>
</dbReference>
<dbReference type="EMBL" id="CP003740">
    <property type="protein sequence ID" value="AGI67634.1"/>
    <property type="molecule type" value="Genomic_DNA"/>
</dbReference>
<dbReference type="PROSITE" id="PS00571">
    <property type="entry name" value="AMIDASES"/>
    <property type="match status" value="1"/>
</dbReference>
<dbReference type="RefSeq" id="WP_015499659.1">
    <property type="nucleotide sequence ID" value="NC_020911.1"/>
</dbReference>
<dbReference type="KEGG" id="oat:OAN307_c19880"/>
<accession>M9R4S8</accession>
<evidence type="ECO:0000313" key="2">
    <source>
        <dbReference type="EMBL" id="AGI67634.1"/>
    </source>
</evidence>
<dbReference type="EC" id="6.3.5.-" evidence="2"/>
<reference evidence="2 3" key="1">
    <citation type="journal article" date="2013" name="PLoS ONE">
        <title>Poles Apart: Arctic and Antarctic Octadecabacter strains Share High Genome Plasticity and a New Type of Xanthorhodopsin.</title>
        <authorList>
            <person name="Vollmers J."/>
            <person name="Voget S."/>
            <person name="Dietrich S."/>
            <person name="Gollnow K."/>
            <person name="Smits M."/>
            <person name="Meyer K."/>
            <person name="Brinkhoff T."/>
            <person name="Simon M."/>
            <person name="Daniel R."/>
        </authorList>
    </citation>
    <scope>NUCLEOTIDE SEQUENCE [LARGE SCALE GENOMIC DNA]</scope>
    <source>
        <strain evidence="2 3">307</strain>
    </source>
</reference>
<keyword evidence="3" id="KW-1185">Reference proteome</keyword>
<feature type="domain" description="Amidase" evidence="1">
    <location>
        <begin position="27"/>
        <end position="439"/>
    </location>
</feature>
<name>M9R4S8_9RHOB</name>
<dbReference type="Proteomes" id="UP000005307">
    <property type="component" value="Chromosome"/>
</dbReference>
<protein>
    <submittedName>
        <fullName evidence="2">Glutamyl-tRNA[Gln] amidotransferase subunit A</fullName>
        <ecNumber evidence="2">6.3.5.-</ecNumber>
    </submittedName>
</protein>
<dbReference type="HOGENOM" id="CLU_009600_0_2_5"/>
<sequence>MIHRNESLTDMIAALAAGTQTPLSLAKQSLARAAQHADLNAFAALDAGIVMAQAKAANQRRARGEALSPIDGIPIAIKDNYLTKDYPTTACSNAKPLEPTGQDATIVANLRAAGAVIFGKTNMHEWAFGATNTTSNIGPTRNPHNIDHITGGSSGGSGAAVAGGIVSAAFGSDTGGSIRIPSSACGIYGFKPSYGRASRHGVLPLSWSLDAPGPMATSLQDIVHLLPYVLGADPADHSTSGAGTFNEAPAPNTIKVLNLSGPGLERATDVDEAINTALLRSKTDVTQASLSNIDQYLASWEAILHCEASSYHQALMAQEPAGFSSVTRAHLEAGEQIGATELLVAQKIRAQLMPALMNDMPDWNVLVLPTLPVTAPKHGDGWQEFGGRRVTTQDSMTWFCWLGNLAGLPCLTIPVGKSHAGLPIGMMLMGKPSGDEELLAAAKVIDQNIKKAG</sequence>
<dbReference type="GO" id="GO:0016740">
    <property type="term" value="F:transferase activity"/>
    <property type="evidence" value="ECO:0007669"/>
    <property type="project" value="UniProtKB-KW"/>
</dbReference>
<evidence type="ECO:0000259" key="1">
    <source>
        <dbReference type="Pfam" id="PF01425"/>
    </source>
</evidence>
<keyword evidence="2" id="KW-0436">Ligase</keyword>
<proteinExistence type="predicted"/>
<keyword evidence="2" id="KW-0808">Transferase</keyword>
<dbReference type="Pfam" id="PF01425">
    <property type="entry name" value="Amidase"/>
    <property type="match status" value="1"/>
</dbReference>
<dbReference type="InterPro" id="IPR020556">
    <property type="entry name" value="Amidase_CS"/>
</dbReference>
<gene>
    <name evidence="2" type="primary">gatA2</name>
    <name evidence="2" type="ORF">OAN307_c19880</name>
</gene>
<dbReference type="PANTHER" id="PTHR11895">
    <property type="entry name" value="TRANSAMIDASE"/>
    <property type="match status" value="1"/>
</dbReference>
<dbReference type="InterPro" id="IPR023631">
    <property type="entry name" value="Amidase_dom"/>
</dbReference>
<dbReference type="AlphaFoldDB" id="M9R4S8"/>
<dbReference type="PANTHER" id="PTHR11895:SF176">
    <property type="entry name" value="AMIDASE AMID-RELATED"/>
    <property type="match status" value="1"/>
</dbReference>
<dbReference type="GO" id="GO:0016874">
    <property type="term" value="F:ligase activity"/>
    <property type="evidence" value="ECO:0007669"/>
    <property type="project" value="UniProtKB-KW"/>
</dbReference>
<dbReference type="STRING" id="391626.OAN307_c19880"/>
<dbReference type="InterPro" id="IPR000120">
    <property type="entry name" value="Amidase"/>
</dbReference>
<dbReference type="OrthoDB" id="9777859at2"/>
<dbReference type="InterPro" id="IPR036928">
    <property type="entry name" value="AS_sf"/>
</dbReference>